<reference evidence="2" key="1">
    <citation type="submission" date="2021-01" db="EMBL/GenBank/DDBJ databases">
        <authorList>
            <person name="Corre E."/>
            <person name="Pelletier E."/>
            <person name="Niang G."/>
            <person name="Scheremetjew M."/>
            <person name="Finn R."/>
            <person name="Kale V."/>
            <person name="Holt S."/>
            <person name="Cochrane G."/>
            <person name="Meng A."/>
            <person name="Brown T."/>
            <person name="Cohen L."/>
        </authorList>
    </citation>
    <scope>NUCLEOTIDE SEQUENCE</scope>
    <source>
        <strain evidence="2">RCC3387</strain>
    </source>
</reference>
<name>A0A6U9FAX0_9DINO</name>
<feature type="transmembrane region" description="Helical" evidence="1">
    <location>
        <begin position="66"/>
        <end position="85"/>
    </location>
</feature>
<dbReference type="EMBL" id="HBGW01054647">
    <property type="protein sequence ID" value="CAD9591387.1"/>
    <property type="molecule type" value="Transcribed_RNA"/>
</dbReference>
<feature type="transmembrane region" description="Helical" evidence="1">
    <location>
        <begin position="33"/>
        <end position="54"/>
    </location>
</feature>
<dbReference type="AlphaFoldDB" id="A0A6U9FAX0"/>
<evidence type="ECO:0000256" key="1">
    <source>
        <dbReference type="SAM" id="Phobius"/>
    </source>
</evidence>
<keyword evidence="1" id="KW-1133">Transmembrane helix</keyword>
<proteinExistence type="predicted"/>
<evidence type="ECO:0000313" key="2">
    <source>
        <dbReference type="EMBL" id="CAD9591387.1"/>
    </source>
</evidence>
<gene>
    <name evidence="2" type="ORF">BRAN1462_LOCUS34676</name>
</gene>
<accession>A0A6U9FAX0</accession>
<keyword evidence="1" id="KW-0812">Transmembrane</keyword>
<feature type="transmembrane region" description="Helical" evidence="1">
    <location>
        <begin position="310"/>
        <end position="329"/>
    </location>
</feature>
<protein>
    <submittedName>
        <fullName evidence="2">Uncharacterized protein</fullName>
    </submittedName>
</protein>
<keyword evidence="1" id="KW-0472">Membrane</keyword>
<organism evidence="2">
    <name type="scientific">Zooxanthella nutricula</name>
    <dbReference type="NCBI Taxonomy" id="1333877"/>
    <lineage>
        <taxon>Eukaryota</taxon>
        <taxon>Sar</taxon>
        <taxon>Alveolata</taxon>
        <taxon>Dinophyceae</taxon>
        <taxon>Peridiniales</taxon>
        <taxon>Peridiniales incertae sedis</taxon>
        <taxon>Zooxanthella</taxon>
    </lineage>
</organism>
<sequence>MRGARGAMEAALEEAQAEARELIGKRERSPWRPVPVCAAVVCPVALFVLVYYCGMAPLRHVQPNGAALLGLGLPLAVCAGISATARSRLRLAAPARVELTLAVCLWAALVAAALGAETNFRRHMMSYYRFQDLAAYVNVDPSADKGQTYMDAGQVYFKEDSRVATEQTITYRADALYCAAPIVSQSLVNQDGVDQEERDGPFNLPKSLTVDFWVIGQDCCDQGTRTFTCGAAQDPRARAGIRLLRDEVRPFYKLAVEQWTARLCPVDRAQAGPPICPEARHPLFFHWVRDPLLEVDTLRDMAMQTFSSHLVMFVCFDVLLALGLFWLLFKVGMK</sequence>
<feature type="transmembrane region" description="Helical" evidence="1">
    <location>
        <begin position="97"/>
        <end position="116"/>
    </location>
</feature>